<proteinExistence type="inferred from homology"/>
<dbReference type="GeneID" id="54482095"/>
<dbReference type="GO" id="GO:0000462">
    <property type="term" value="P:maturation of SSU-rRNA from tricistronic rRNA transcript (SSU-rRNA, 5.8S rRNA, LSU-rRNA)"/>
    <property type="evidence" value="ECO:0007669"/>
    <property type="project" value="InterPro"/>
</dbReference>
<evidence type="ECO:0000256" key="1">
    <source>
        <dbReference type="ARBA" id="ARBA00004604"/>
    </source>
</evidence>
<feature type="compositionally biased region" description="Polar residues" evidence="5">
    <location>
        <begin position="60"/>
        <end position="73"/>
    </location>
</feature>
<dbReference type="EMBL" id="ML996571">
    <property type="protein sequence ID" value="KAF2758592.1"/>
    <property type="molecule type" value="Genomic_DNA"/>
</dbReference>
<dbReference type="InterPro" id="IPR028160">
    <property type="entry name" value="Slx9-like"/>
</dbReference>
<dbReference type="OrthoDB" id="5429132at2759"/>
<evidence type="ECO:0000256" key="3">
    <source>
        <dbReference type="ARBA" id="ARBA00021321"/>
    </source>
</evidence>
<organism evidence="6 7">
    <name type="scientific">Pseudovirgaria hyperparasitica</name>
    <dbReference type="NCBI Taxonomy" id="470096"/>
    <lineage>
        <taxon>Eukaryota</taxon>
        <taxon>Fungi</taxon>
        <taxon>Dikarya</taxon>
        <taxon>Ascomycota</taxon>
        <taxon>Pezizomycotina</taxon>
        <taxon>Dothideomycetes</taxon>
        <taxon>Dothideomycetes incertae sedis</taxon>
        <taxon>Acrospermales</taxon>
        <taxon>Acrospermaceae</taxon>
        <taxon>Pseudovirgaria</taxon>
    </lineage>
</organism>
<dbReference type="GO" id="GO:0030688">
    <property type="term" value="C:preribosome, small subunit precursor"/>
    <property type="evidence" value="ECO:0007669"/>
    <property type="project" value="InterPro"/>
</dbReference>
<comment type="similarity">
    <text evidence="2">Belongs to the SLX9 family.</text>
</comment>
<feature type="region of interest" description="Disordered" evidence="5">
    <location>
        <begin position="53"/>
        <end position="75"/>
    </location>
</feature>
<dbReference type="AlphaFoldDB" id="A0A6A6W6V5"/>
<dbReference type="GO" id="GO:0030686">
    <property type="term" value="C:90S preribosome"/>
    <property type="evidence" value="ECO:0007669"/>
    <property type="project" value="InterPro"/>
</dbReference>
<keyword evidence="4" id="KW-0539">Nucleus</keyword>
<sequence length="228" mass="25153">MNSVDLWLKPHDFLKHVSASGAKKFEALSPPFRERQVIQPRRTVITHMAPIRKTAKRASGPSSYPAPTSTFTTTKKDKQAIKHSVLISKIQKSAPNQRVTKRRRPNKKLVATLESLADALPDDGVSPENASKVVGQARVVKSSTGKEKGTTSLKATKGVAKKRAKIEALERQRMSMNMAAMASAHGQAMEEGVVRSTEEKMSGAVQDRWAALRRHVAANMEKKEEFET</sequence>
<evidence type="ECO:0000256" key="2">
    <source>
        <dbReference type="ARBA" id="ARBA00011022"/>
    </source>
</evidence>
<evidence type="ECO:0000313" key="7">
    <source>
        <dbReference type="Proteomes" id="UP000799437"/>
    </source>
</evidence>
<dbReference type="Proteomes" id="UP000799437">
    <property type="component" value="Unassembled WGS sequence"/>
</dbReference>
<name>A0A6A6W6V5_9PEZI</name>
<accession>A0A6A6W6V5</accession>
<reference evidence="6" key="1">
    <citation type="journal article" date="2020" name="Stud. Mycol.">
        <title>101 Dothideomycetes genomes: a test case for predicting lifestyles and emergence of pathogens.</title>
        <authorList>
            <person name="Haridas S."/>
            <person name="Albert R."/>
            <person name="Binder M."/>
            <person name="Bloem J."/>
            <person name="Labutti K."/>
            <person name="Salamov A."/>
            <person name="Andreopoulos B."/>
            <person name="Baker S."/>
            <person name="Barry K."/>
            <person name="Bills G."/>
            <person name="Bluhm B."/>
            <person name="Cannon C."/>
            <person name="Castanera R."/>
            <person name="Culley D."/>
            <person name="Daum C."/>
            <person name="Ezra D."/>
            <person name="Gonzalez J."/>
            <person name="Henrissat B."/>
            <person name="Kuo A."/>
            <person name="Liang C."/>
            <person name="Lipzen A."/>
            <person name="Lutzoni F."/>
            <person name="Magnuson J."/>
            <person name="Mondo S."/>
            <person name="Nolan M."/>
            <person name="Ohm R."/>
            <person name="Pangilinan J."/>
            <person name="Park H.-J."/>
            <person name="Ramirez L."/>
            <person name="Alfaro M."/>
            <person name="Sun H."/>
            <person name="Tritt A."/>
            <person name="Yoshinaga Y."/>
            <person name="Zwiers L.-H."/>
            <person name="Turgeon B."/>
            <person name="Goodwin S."/>
            <person name="Spatafora J."/>
            <person name="Crous P."/>
            <person name="Grigoriev I."/>
        </authorList>
    </citation>
    <scope>NUCLEOTIDE SEQUENCE</scope>
    <source>
        <strain evidence="6">CBS 121739</strain>
    </source>
</reference>
<dbReference type="RefSeq" id="XP_033601043.1">
    <property type="nucleotide sequence ID" value="XM_033741041.1"/>
</dbReference>
<evidence type="ECO:0000256" key="4">
    <source>
        <dbReference type="ARBA" id="ARBA00023242"/>
    </source>
</evidence>
<comment type="subcellular location">
    <subcellularLocation>
        <location evidence="1">Nucleus</location>
        <location evidence="1">Nucleolus</location>
    </subcellularLocation>
</comment>
<dbReference type="GO" id="GO:0005730">
    <property type="term" value="C:nucleolus"/>
    <property type="evidence" value="ECO:0007669"/>
    <property type="project" value="UniProtKB-SubCell"/>
</dbReference>
<gene>
    <name evidence="6" type="ORF">EJ05DRAFT_358415</name>
</gene>
<evidence type="ECO:0000256" key="5">
    <source>
        <dbReference type="SAM" id="MobiDB-lite"/>
    </source>
</evidence>
<keyword evidence="7" id="KW-1185">Reference proteome</keyword>
<protein>
    <recommendedName>
        <fullName evidence="3">Ribosome biogenesis protein SLX9</fullName>
    </recommendedName>
</protein>
<evidence type="ECO:0000313" key="6">
    <source>
        <dbReference type="EMBL" id="KAF2758592.1"/>
    </source>
</evidence>
<dbReference type="Pfam" id="PF15341">
    <property type="entry name" value="SLX9"/>
    <property type="match status" value="1"/>
</dbReference>